<dbReference type="CDD" id="cd06225">
    <property type="entry name" value="HAMP"/>
    <property type="match status" value="1"/>
</dbReference>
<protein>
    <submittedName>
        <fullName evidence="7">Sensor histidine kinase</fullName>
    </submittedName>
</protein>
<dbReference type="GO" id="GO:0016020">
    <property type="term" value="C:membrane"/>
    <property type="evidence" value="ECO:0007669"/>
    <property type="project" value="UniProtKB-SubCell"/>
</dbReference>
<dbReference type="Gene3D" id="6.10.340.10">
    <property type="match status" value="1"/>
</dbReference>
<evidence type="ECO:0000256" key="1">
    <source>
        <dbReference type="ARBA" id="ARBA00004370"/>
    </source>
</evidence>
<dbReference type="SUPFAM" id="SSF55874">
    <property type="entry name" value="ATPase domain of HSP90 chaperone/DNA topoisomerase II/histidine kinase"/>
    <property type="match status" value="1"/>
</dbReference>
<dbReference type="InterPro" id="IPR050640">
    <property type="entry name" value="Bact_2-comp_sensor_kinase"/>
</dbReference>
<name>A0A9D2NDN2_9FIRM</name>
<dbReference type="EMBL" id="DWWS01000016">
    <property type="protein sequence ID" value="HJC22775.1"/>
    <property type="molecule type" value="Genomic_DNA"/>
</dbReference>
<reference evidence="7" key="1">
    <citation type="journal article" date="2021" name="PeerJ">
        <title>Extensive microbial diversity within the chicken gut microbiome revealed by metagenomics and culture.</title>
        <authorList>
            <person name="Gilroy R."/>
            <person name="Ravi A."/>
            <person name="Getino M."/>
            <person name="Pursley I."/>
            <person name="Horton D.L."/>
            <person name="Alikhan N.F."/>
            <person name="Baker D."/>
            <person name="Gharbi K."/>
            <person name="Hall N."/>
            <person name="Watson M."/>
            <person name="Adriaenssens E.M."/>
            <person name="Foster-Nyarko E."/>
            <person name="Jarju S."/>
            <person name="Secka A."/>
            <person name="Antonio M."/>
            <person name="Oren A."/>
            <person name="Chaudhuri R.R."/>
            <person name="La Ragione R."/>
            <person name="Hildebrand F."/>
            <person name="Pallen M.J."/>
        </authorList>
    </citation>
    <scope>NUCLEOTIDE SEQUENCE</scope>
    <source>
        <strain evidence="7">USAMLcec2-132</strain>
    </source>
</reference>
<dbReference type="Pfam" id="PF02518">
    <property type="entry name" value="HATPase_c"/>
    <property type="match status" value="1"/>
</dbReference>
<dbReference type="Proteomes" id="UP000823891">
    <property type="component" value="Unassembled WGS sequence"/>
</dbReference>
<organism evidence="7 8">
    <name type="scientific">Candidatus Eisenbergiella merdavium</name>
    <dbReference type="NCBI Taxonomy" id="2838551"/>
    <lineage>
        <taxon>Bacteria</taxon>
        <taxon>Bacillati</taxon>
        <taxon>Bacillota</taxon>
        <taxon>Clostridia</taxon>
        <taxon>Lachnospirales</taxon>
        <taxon>Lachnospiraceae</taxon>
        <taxon>Eisenbergiella</taxon>
    </lineage>
</organism>
<evidence type="ECO:0000256" key="4">
    <source>
        <dbReference type="ARBA" id="ARBA00022777"/>
    </source>
</evidence>
<keyword evidence="4 7" id="KW-0418">Kinase</keyword>
<dbReference type="SMART" id="SM00304">
    <property type="entry name" value="HAMP"/>
    <property type="match status" value="1"/>
</dbReference>
<accession>A0A9D2NDN2</accession>
<dbReference type="SUPFAM" id="SSF158472">
    <property type="entry name" value="HAMP domain-like"/>
    <property type="match status" value="1"/>
</dbReference>
<dbReference type="PANTHER" id="PTHR34220:SF7">
    <property type="entry name" value="SENSOR HISTIDINE KINASE YPDA"/>
    <property type="match status" value="1"/>
</dbReference>
<keyword evidence="5" id="KW-0812">Transmembrane</keyword>
<feature type="transmembrane region" description="Helical" evidence="5">
    <location>
        <begin position="22"/>
        <end position="43"/>
    </location>
</feature>
<dbReference type="Pfam" id="PF06580">
    <property type="entry name" value="His_kinase"/>
    <property type="match status" value="1"/>
</dbReference>
<evidence type="ECO:0000259" key="6">
    <source>
        <dbReference type="PROSITE" id="PS50885"/>
    </source>
</evidence>
<dbReference type="PROSITE" id="PS50885">
    <property type="entry name" value="HAMP"/>
    <property type="match status" value="1"/>
</dbReference>
<gene>
    <name evidence="7" type="ORF">H9761_03620</name>
</gene>
<feature type="domain" description="HAMP" evidence="6">
    <location>
        <begin position="312"/>
        <end position="367"/>
    </location>
</feature>
<dbReference type="InterPro" id="IPR003660">
    <property type="entry name" value="HAMP_dom"/>
</dbReference>
<dbReference type="Pfam" id="PF00672">
    <property type="entry name" value="HAMP"/>
    <property type="match status" value="1"/>
</dbReference>
<dbReference type="InterPro" id="IPR036890">
    <property type="entry name" value="HATPase_C_sf"/>
</dbReference>
<keyword evidence="5" id="KW-0472">Membrane</keyword>
<evidence type="ECO:0000256" key="5">
    <source>
        <dbReference type="SAM" id="Phobius"/>
    </source>
</evidence>
<feature type="transmembrane region" description="Helical" evidence="5">
    <location>
        <begin position="289"/>
        <end position="311"/>
    </location>
</feature>
<dbReference type="AlphaFoldDB" id="A0A9D2NDN2"/>
<dbReference type="Gene3D" id="3.30.565.10">
    <property type="entry name" value="Histidine kinase-like ATPase, C-terminal domain"/>
    <property type="match status" value="1"/>
</dbReference>
<evidence type="ECO:0000256" key="2">
    <source>
        <dbReference type="ARBA" id="ARBA00022553"/>
    </source>
</evidence>
<dbReference type="InterPro" id="IPR003594">
    <property type="entry name" value="HATPase_dom"/>
</dbReference>
<keyword evidence="5" id="KW-1133">Transmembrane helix</keyword>
<dbReference type="GO" id="GO:0000155">
    <property type="term" value="F:phosphorelay sensor kinase activity"/>
    <property type="evidence" value="ECO:0007669"/>
    <property type="project" value="InterPro"/>
</dbReference>
<keyword evidence="2" id="KW-0597">Phosphoprotein</keyword>
<dbReference type="PANTHER" id="PTHR34220">
    <property type="entry name" value="SENSOR HISTIDINE KINASE YPDA"/>
    <property type="match status" value="1"/>
</dbReference>
<comment type="subcellular location">
    <subcellularLocation>
        <location evidence="1">Membrane</location>
    </subcellularLocation>
</comment>
<reference evidence="7" key="2">
    <citation type="submission" date="2021-04" db="EMBL/GenBank/DDBJ databases">
        <authorList>
            <person name="Gilroy R."/>
        </authorList>
    </citation>
    <scope>NUCLEOTIDE SEQUENCE</scope>
    <source>
        <strain evidence="7">USAMLcec2-132</strain>
    </source>
</reference>
<sequence>MSLFDPVFDLFRNLKLKTKLKLIYFFASAVAFFLLIFVLNAAIGRQLFEHERSSLGNALQQSISQLEIYINDTINLSNFIYNNDDMLSACNQAYGSDYFRMYTAYSNDILPDIYVYQCLIPEVTDIKIYSSCGLIPYMGAVDDLALLKDMPWFDSSPGISQQWVAFTEGGKERLAYMRRLPQNSVYPYENYLYLEADYSYLFSSMTSVTQDSYGLVITDAEHSLLYQHTSFPGGASPIDAGTLGGDYEGISSRLSGQYLFLSARIEPVGWNVYYYSPIQTIRETVTQTVLTTFFMIAVCFALLYFLTFFTVNSILSPLAQLTRVIEKISLENIGDHELLIIPGRRDEIGTLIQTFNAMLKRMRILIDEAYVQKLKAKEYHFNALRAQINPHFLYNTLSQISAKAIMSGQNDISRTVQLLALFYRTSLNNGNDITTIGNELDNIRAYLSIQLTLTDHSFQVKYELDKSLLSLPIPCLILQPLVENAIEHGLRDSRRPDKQIHILLIREEGQNVCSVKIRDNGVGIQENRIKELFSLETDHIGIRNVNERLKLFFGEDYGLTLTSLPECGTEVAVRIPLSACPPG</sequence>
<evidence type="ECO:0000256" key="3">
    <source>
        <dbReference type="ARBA" id="ARBA00022679"/>
    </source>
</evidence>
<proteinExistence type="predicted"/>
<evidence type="ECO:0000313" key="7">
    <source>
        <dbReference type="EMBL" id="HJC22775.1"/>
    </source>
</evidence>
<evidence type="ECO:0000313" key="8">
    <source>
        <dbReference type="Proteomes" id="UP000823891"/>
    </source>
</evidence>
<dbReference type="InterPro" id="IPR010559">
    <property type="entry name" value="Sig_transdc_His_kin_internal"/>
</dbReference>
<comment type="caution">
    <text evidence="7">The sequence shown here is derived from an EMBL/GenBank/DDBJ whole genome shotgun (WGS) entry which is preliminary data.</text>
</comment>
<keyword evidence="3" id="KW-0808">Transferase</keyword>